<feature type="transmembrane region" description="Helical" evidence="1">
    <location>
        <begin position="233"/>
        <end position="254"/>
    </location>
</feature>
<proteinExistence type="predicted"/>
<dbReference type="Proteomes" id="UP000602076">
    <property type="component" value="Unassembled WGS sequence"/>
</dbReference>
<dbReference type="EMBL" id="JACXSI010000005">
    <property type="protein sequence ID" value="MBD3107358.1"/>
    <property type="molecule type" value="Genomic_DNA"/>
</dbReference>
<gene>
    <name evidence="2" type="ORF">IEO70_03185</name>
</gene>
<keyword evidence="1" id="KW-0812">Transmembrane</keyword>
<organism evidence="2 3">
    <name type="scientific">Peribacillus faecalis</name>
    <dbReference type="NCBI Taxonomy" id="2772559"/>
    <lineage>
        <taxon>Bacteria</taxon>
        <taxon>Bacillati</taxon>
        <taxon>Bacillota</taxon>
        <taxon>Bacilli</taxon>
        <taxon>Bacillales</taxon>
        <taxon>Bacillaceae</taxon>
        <taxon>Peribacillus</taxon>
    </lineage>
</organism>
<feature type="transmembrane region" description="Helical" evidence="1">
    <location>
        <begin position="200"/>
        <end position="226"/>
    </location>
</feature>
<dbReference type="Pfam" id="PF12679">
    <property type="entry name" value="ABC2_membrane_2"/>
    <property type="match status" value="1"/>
</dbReference>
<reference evidence="2" key="1">
    <citation type="submission" date="2020-09" db="EMBL/GenBank/DDBJ databases">
        <title>Bacillus faecalis sp. nov., a moderately halophilic bacterium isolated from cow faeces.</title>
        <authorList>
            <person name="Jiang L."/>
            <person name="Lee J."/>
        </authorList>
    </citation>
    <scope>NUCLEOTIDE SEQUENCE</scope>
    <source>
        <strain evidence="2">AGMB 02131</strain>
    </source>
</reference>
<dbReference type="PANTHER" id="PTHR37305:SF1">
    <property type="entry name" value="MEMBRANE PROTEIN"/>
    <property type="match status" value="1"/>
</dbReference>
<feature type="transmembrane region" description="Helical" evidence="1">
    <location>
        <begin position="109"/>
        <end position="131"/>
    </location>
</feature>
<name>A0A927CT28_9BACI</name>
<keyword evidence="1" id="KW-0472">Membrane</keyword>
<evidence type="ECO:0000313" key="3">
    <source>
        <dbReference type="Proteomes" id="UP000602076"/>
    </source>
</evidence>
<evidence type="ECO:0000313" key="2">
    <source>
        <dbReference type="EMBL" id="MBD3107358.1"/>
    </source>
</evidence>
<feature type="transmembrane region" description="Helical" evidence="1">
    <location>
        <begin position="284"/>
        <end position="307"/>
    </location>
</feature>
<dbReference type="PANTHER" id="PTHR37305">
    <property type="entry name" value="INTEGRAL MEMBRANE PROTEIN-RELATED"/>
    <property type="match status" value="1"/>
</dbReference>
<dbReference type="GO" id="GO:0005886">
    <property type="term" value="C:plasma membrane"/>
    <property type="evidence" value="ECO:0007669"/>
    <property type="project" value="UniProtKB-SubCell"/>
</dbReference>
<sequence>MNLVANEWMKILKKASTWVMVGLLVVIIVGVGGLDKYIELDQKTAEKSSDWKQSLTEETEMLKAERAEYPDSSDFYNRHIALNEYRLANNIPPENELTAWSFVNEMVPLIDFIAIITITIAAGIVASEFSTGTIKLLLIRPVSRVKILLSKYVTVILFSIGTVLFTFAVTWIIGAVLFGLGDAGPYLAYTNGEVIERSQLANALFTYGMSSIGLFMLTTMAFMISAAFRNSSLAIGISIFLLLMGGNITSILAMKFEWAKYSLFANTNLMSYFDGRPLFDDMTIGFSIVVLMAYFIIFNLIAFLFFVKRDVRA</sequence>
<dbReference type="AlphaFoldDB" id="A0A927CT28"/>
<accession>A0A927CT28</accession>
<comment type="caution">
    <text evidence="2">The sequence shown here is derived from an EMBL/GenBank/DDBJ whole genome shotgun (WGS) entry which is preliminary data.</text>
</comment>
<evidence type="ECO:0000256" key="1">
    <source>
        <dbReference type="SAM" id="Phobius"/>
    </source>
</evidence>
<dbReference type="RefSeq" id="WP_190996901.1">
    <property type="nucleotide sequence ID" value="NZ_JACXSI010000005.1"/>
</dbReference>
<protein>
    <submittedName>
        <fullName evidence="2">ABC transporter permease</fullName>
    </submittedName>
</protein>
<feature type="transmembrane region" description="Helical" evidence="1">
    <location>
        <begin position="152"/>
        <end position="180"/>
    </location>
</feature>
<keyword evidence="3" id="KW-1185">Reference proteome</keyword>
<dbReference type="GO" id="GO:0140359">
    <property type="term" value="F:ABC-type transporter activity"/>
    <property type="evidence" value="ECO:0007669"/>
    <property type="project" value="InterPro"/>
</dbReference>
<feature type="transmembrane region" description="Helical" evidence="1">
    <location>
        <begin position="15"/>
        <end position="34"/>
    </location>
</feature>
<keyword evidence="1" id="KW-1133">Transmembrane helix</keyword>